<comment type="caution">
    <text evidence="2">The sequence shown here is derived from an EMBL/GenBank/DDBJ whole genome shotgun (WGS) entry which is preliminary data.</text>
</comment>
<evidence type="ECO:0000313" key="3">
    <source>
        <dbReference type="Proteomes" id="UP000324222"/>
    </source>
</evidence>
<proteinExistence type="predicted"/>
<evidence type="ECO:0000256" key="1">
    <source>
        <dbReference type="SAM" id="MobiDB-lite"/>
    </source>
</evidence>
<sequence>MSVVVTGPSRHAPATLRPARPSDTTHQSPARCLPSLNTYNYLWRNASPRPAPPCSAPLPCMAQKRAASGCFGERQFELLYAAAYCWYWRRGGRGAGQD</sequence>
<keyword evidence="3" id="KW-1185">Reference proteome</keyword>
<evidence type="ECO:0000313" key="2">
    <source>
        <dbReference type="EMBL" id="MPC68928.1"/>
    </source>
</evidence>
<feature type="region of interest" description="Disordered" evidence="1">
    <location>
        <begin position="1"/>
        <end position="29"/>
    </location>
</feature>
<dbReference type="EMBL" id="VSRR010028621">
    <property type="protein sequence ID" value="MPC68928.1"/>
    <property type="molecule type" value="Genomic_DNA"/>
</dbReference>
<name>A0A5B7HJH0_PORTR</name>
<dbReference type="AlphaFoldDB" id="A0A5B7HJH0"/>
<reference evidence="2 3" key="1">
    <citation type="submission" date="2019-05" db="EMBL/GenBank/DDBJ databases">
        <title>Another draft genome of Portunus trituberculatus and its Hox gene families provides insights of decapod evolution.</title>
        <authorList>
            <person name="Jeong J.-H."/>
            <person name="Song I."/>
            <person name="Kim S."/>
            <person name="Choi T."/>
            <person name="Kim D."/>
            <person name="Ryu S."/>
            <person name="Kim W."/>
        </authorList>
    </citation>
    <scope>NUCLEOTIDE SEQUENCE [LARGE SCALE GENOMIC DNA]</scope>
    <source>
        <tissue evidence="2">Muscle</tissue>
    </source>
</reference>
<protein>
    <submittedName>
        <fullName evidence="2">Uncharacterized protein</fullName>
    </submittedName>
</protein>
<dbReference type="Proteomes" id="UP000324222">
    <property type="component" value="Unassembled WGS sequence"/>
</dbReference>
<accession>A0A5B7HJH0</accession>
<organism evidence="2 3">
    <name type="scientific">Portunus trituberculatus</name>
    <name type="common">Swimming crab</name>
    <name type="synonym">Neptunus trituberculatus</name>
    <dbReference type="NCBI Taxonomy" id="210409"/>
    <lineage>
        <taxon>Eukaryota</taxon>
        <taxon>Metazoa</taxon>
        <taxon>Ecdysozoa</taxon>
        <taxon>Arthropoda</taxon>
        <taxon>Crustacea</taxon>
        <taxon>Multicrustacea</taxon>
        <taxon>Malacostraca</taxon>
        <taxon>Eumalacostraca</taxon>
        <taxon>Eucarida</taxon>
        <taxon>Decapoda</taxon>
        <taxon>Pleocyemata</taxon>
        <taxon>Brachyura</taxon>
        <taxon>Eubrachyura</taxon>
        <taxon>Portunoidea</taxon>
        <taxon>Portunidae</taxon>
        <taxon>Portuninae</taxon>
        <taxon>Portunus</taxon>
    </lineage>
</organism>
<gene>
    <name evidence="2" type="ORF">E2C01_063139</name>
</gene>